<protein>
    <submittedName>
        <fullName evidence="2">Uncharacterized protein</fullName>
    </submittedName>
</protein>
<sequence>MKDYQFEEITFWLSFISCLISYHLGIEWLTGILVVVTALNLFWSIVTAWEDVKENRNDQSKDEINNRKEES</sequence>
<dbReference type="RefSeq" id="WP_258902561.1">
    <property type="nucleotide sequence ID" value="NZ_CP103141.1"/>
</dbReference>
<accession>A0ABY5T9L4</accession>
<proteinExistence type="predicted"/>
<dbReference type="Proteomes" id="UP001060104">
    <property type="component" value="Chromosome"/>
</dbReference>
<dbReference type="EMBL" id="CP103141">
    <property type="protein sequence ID" value="UVQ72730.1"/>
    <property type="molecule type" value="Genomic_DNA"/>
</dbReference>
<organism evidence="2 3">
    <name type="scientific">Bacteroides faecis</name>
    <dbReference type="NCBI Taxonomy" id="674529"/>
    <lineage>
        <taxon>Bacteria</taxon>
        <taxon>Pseudomonadati</taxon>
        <taxon>Bacteroidota</taxon>
        <taxon>Bacteroidia</taxon>
        <taxon>Bacteroidales</taxon>
        <taxon>Bacteroidaceae</taxon>
        <taxon>Bacteroides</taxon>
    </lineage>
</organism>
<gene>
    <name evidence="2" type="ORF">NXY30_16825</name>
</gene>
<keyword evidence="1" id="KW-1133">Transmembrane helix</keyword>
<evidence type="ECO:0000313" key="3">
    <source>
        <dbReference type="Proteomes" id="UP001060104"/>
    </source>
</evidence>
<feature type="transmembrane region" description="Helical" evidence="1">
    <location>
        <begin position="32"/>
        <end position="49"/>
    </location>
</feature>
<keyword evidence="3" id="KW-1185">Reference proteome</keyword>
<reference evidence="2" key="1">
    <citation type="submission" date="2022-08" db="EMBL/GenBank/DDBJ databases">
        <title>Genome Sequencing of Bacteroides fragilis Group Isolates with Nanopore Technology.</title>
        <authorList>
            <person name="Tisza M.J."/>
            <person name="Smith D."/>
            <person name="Dekker J.P."/>
        </authorList>
    </citation>
    <scope>NUCLEOTIDE SEQUENCE</scope>
    <source>
        <strain evidence="2">BFG-527</strain>
    </source>
</reference>
<keyword evidence="1" id="KW-0472">Membrane</keyword>
<evidence type="ECO:0000256" key="1">
    <source>
        <dbReference type="SAM" id="Phobius"/>
    </source>
</evidence>
<keyword evidence="1" id="KW-0812">Transmembrane</keyword>
<name>A0ABY5T9L4_9BACE</name>
<evidence type="ECO:0000313" key="2">
    <source>
        <dbReference type="EMBL" id="UVQ72730.1"/>
    </source>
</evidence>